<dbReference type="Proteomes" id="UP000838749">
    <property type="component" value="Unassembled WGS sequence"/>
</dbReference>
<reference evidence="1" key="1">
    <citation type="submission" date="2021-12" db="EMBL/GenBank/DDBJ databases">
        <authorList>
            <person name="Criscuolo A."/>
        </authorList>
    </citation>
    <scope>NUCLEOTIDE SEQUENCE</scope>
    <source>
        <strain evidence="1">CIP111894</strain>
    </source>
</reference>
<comment type="caution">
    <text evidence="1">The sequence shown here is derived from an EMBL/GenBank/DDBJ whole genome shotgun (WGS) entry which is preliminary data.</text>
</comment>
<proteinExistence type="predicted"/>
<name>A0ABM9BK85_9BACL</name>
<gene>
    <name evidence="1" type="ORF">PAECIP111894_05587</name>
</gene>
<protein>
    <recommendedName>
        <fullName evidence="3">BclA C-terminal domain-containing protein</fullName>
    </recommendedName>
</protein>
<evidence type="ECO:0000313" key="2">
    <source>
        <dbReference type="Proteomes" id="UP000838749"/>
    </source>
</evidence>
<evidence type="ECO:0008006" key="3">
    <source>
        <dbReference type="Google" id="ProtNLM"/>
    </source>
</evidence>
<accession>A0ABM9BK85</accession>
<evidence type="ECO:0000313" key="1">
    <source>
        <dbReference type="EMBL" id="CAH1059381.1"/>
    </source>
</evidence>
<dbReference type="EMBL" id="CAKMAB010000054">
    <property type="protein sequence ID" value="CAH1059381.1"/>
    <property type="molecule type" value="Genomic_DNA"/>
</dbReference>
<organism evidence="1 2">
    <name type="scientific">Paenibacillus pseudetheri</name>
    <dbReference type="NCBI Taxonomy" id="2897682"/>
    <lineage>
        <taxon>Bacteria</taxon>
        <taxon>Bacillati</taxon>
        <taxon>Bacillota</taxon>
        <taxon>Bacilli</taxon>
        <taxon>Bacillales</taxon>
        <taxon>Paenibacillaceae</taxon>
        <taxon>Paenibacillus</taxon>
    </lineage>
</organism>
<sequence>MFADTMAKPIYSVHNSGLHQPYSFSVGPASPAVPEHLSVPVSLVLLEILALQSHLLLHQQLVNNLTNYRALLVQPAMAQLYQSATSNNTFTPIPGAIVPLPSITGTIILGTFVSGITNGINFAVTPQTRLLMVFSATATGLTLVNTVTGYASAGFTIV</sequence>
<dbReference type="RefSeq" id="WP_234541294.1">
    <property type="nucleotide sequence ID" value="NZ_CAKMAB010000054.1"/>
</dbReference>
<keyword evidence="2" id="KW-1185">Reference proteome</keyword>